<keyword evidence="2 4" id="KW-0195">Cyclin</keyword>
<evidence type="ECO:0000313" key="8">
    <source>
        <dbReference type="EMBL" id="KAL3232883.1"/>
    </source>
</evidence>
<accession>A0ABR4NW14</accession>
<dbReference type="InterPro" id="IPR006671">
    <property type="entry name" value="Cyclin_N"/>
</dbReference>
<comment type="similarity">
    <text evidence="4">Belongs to the cyclin family.</text>
</comment>
<evidence type="ECO:0000313" key="9">
    <source>
        <dbReference type="Proteomes" id="UP001623330"/>
    </source>
</evidence>
<evidence type="ECO:0000259" key="6">
    <source>
        <dbReference type="SMART" id="SM00385"/>
    </source>
</evidence>
<sequence>MLSRSSHLDSVTDENIVPGYGIQSKESSSDHTKGHESSASKRTALGDVTGFVNSGFNGGKAYGSNRESIASGRNSMDESVVREVIDSENEQFSIYASHTLDTMNSNDVSSLLEDPNLENIQRISQHISSNDSYHTEETSVNVTDDNICEAGDYTNDEAVFGFSEYTKPPYNVDIDEELKQAEEKYRLAYLDPMDDDNYDSVMVVELAPGIFQYLRHLEIKYSPNPHYMDMQAELKPSYRSTLLDWIVQVDERFQLLPETLYLTVNLIDRFLSKAPIKLNKFQLVGAVAMFIAAKYEEINCPTIKDFIYMLDNAYTKEELIEAERFVLNSLEFEIGWPGPMSFLRRISKADDYEYNIRTLAKYLLETTIMDARLIGTPPSWLAAGAYFLSKTILGYNSSEHKDTDNTIAAGWTQKHVFYSGYTQQQVFPISSLILENCRHAQDRHAAIWTKYSDRRHHRSSVLVDKWIDLAETKMKNQ</sequence>
<dbReference type="InterPro" id="IPR013763">
    <property type="entry name" value="Cyclin-like_dom"/>
</dbReference>
<evidence type="ECO:0000256" key="2">
    <source>
        <dbReference type="ARBA" id="ARBA00023127"/>
    </source>
</evidence>
<dbReference type="PIRSF" id="PIRSF001771">
    <property type="entry name" value="Cyclin_A_B_D_E"/>
    <property type="match status" value="1"/>
</dbReference>
<comment type="caution">
    <text evidence="8">The sequence shown here is derived from an EMBL/GenBank/DDBJ whole genome shotgun (WGS) entry which is preliminary data.</text>
</comment>
<gene>
    <name evidence="8" type="ORF">RNJ44_04799</name>
</gene>
<dbReference type="EMBL" id="JBEVYD010000005">
    <property type="protein sequence ID" value="KAL3232883.1"/>
    <property type="molecule type" value="Genomic_DNA"/>
</dbReference>
<dbReference type="InterPro" id="IPR039361">
    <property type="entry name" value="Cyclin"/>
</dbReference>
<feature type="region of interest" description="Disordered" evidence="5">
    <location>
        <begin position="1"/>
        <end position="44"/>
    </location>
</feature>
<dbReference type="SUPFAM" id="SSF47954">
    <property type="entry name" value="Cyclin-like"/>
    <property type="match status" value="2"/>
</dbReference>
<evidence type="ECO:0000256" key="3">
    <source>
        <dbReference type="ARBA" id="ARBA00023306"/>
    </source>
</evidence>
<dbReference type="Proteomes" id="UP001623330">
    <property type="component" value="Unassembled WGS sequence"/>
</dbReference>
<keyword evidence="1" id="KW-0132">Cell division</keyword>
<organism evidence="8 9">
    <name type="scientific">Nakaseomyces bracarensis</name>
    <dbReference type="NCBI Taxonomy" id="273131"/>
    <lineage>
        <taxon>Eukaryota</taxon>
        <taxon>Fungi</taxon>
        <taxon>Dikarya</taxon>
        <taxon>Ascomycota</taxon>
        <taxon>Saccharomycotina</taxon>
        <taxon>Saccharomycetes</taxon>
        <taxon>Saccharomycetales</taxon>
        <taxon>Saccharomycetaceae</taxon>
        <taxon>Nakaseomyces</taxon>
    </lineage>
</organism>
<evidence type="ECO:0000256" key="4">
    <source>
        <dbReference type="RuleBase" id="RU000383"/>
    </source>
</evidence>
<dbReference type="InterPro" id="IPR048258">
    <property type="entry name" value="Cyclins_cyclin-box"/>
</dbReference>
<dbReference type="InterPro" id="IPR046965">
    <property type="entry name" value="Cyclin_A/B-like"/>
</dbReference>
<evidence type="ECO:0000256" key="5">
    <source>
        <dbReference type="SAM" id="MobiDB-lite"/>
    </source>
</evidence>
<proteinExistence type="inferred from homology"/>
<dbReference type="CDD" id="cd20512">
    <property type="entry name" value="CYCLIN_CLBs_yeast_rpt2"/>
    <property type="match status" value="1"/>
</dbReference>
<dbReference type="InterPro" id="IPR036915">
    <property type="entry name" value="Cyclin-like_sf"/>
</dbReference>
<dbReference type="PANTHER" id="PTHR10177">
    <property type="entry name" value="CYCLINS"/>
    <property type="match status" value="1"/>
</dbReference>
<protein>
    <submittedName>
        <fullName evidence="8">G2/mitotic-specific cyclin-4</fullName>
    </submittedName>
</protein>
<dbReference type="Pfam" id="PF00134">
    <property type="entry name" value="Cyclin_N"/>
    <property type="match status" value="1"/>
</dbReference>
<feature type="domain" description="Cyclin-like" evidence="6">
    <location>
        <begin position="341"/>
        <end position="435"/>
    </location>
</feature>
<evidence type="ECO:0000259" key="7">
    <source>
        <dbReference type="SMART" id="SM01332"/>
    </source>
</evidence>
<feature type="compositionally biased region" description="Basic and acidic residues" evidence="5">
    <location>
        <begin position="27"/>
        <end position="39"/>
    </location>
</feature>
<feature type="domain" description="Cyclin C-terminal" evidence="7">
    <location>
        <begin position="337"/>
        <end position="465"/>
    </location>
</feature>
<evidence type="ECO:0000256" key="1">
    <source>
        <dbReference type="ARBA" id="ARBA00022618"/>
    </source>
</evidence>
<keyword evidence="9" id="KW-1185">Reference proteome</keyword>
<dbReference type="Gene3D" id="1.10.472.10">
    <property type="entry name" value="Cyclin-like"/>
    <property type="match status" value="2"/>
</dbReference>
<name>A0ABR4NW14_9SACH</name>
<feature type="domain" description="Cyclin-like" evidence="6">
    <location>
        <begin position="244"/>
        <end position="328"/>
    </location>
</feature>
<keyword evidence="3" id="KW-0131">Cell cycle</keyword>
<dbReference type="PROSITE" id="PS00292">
    <property type="entry name" value="CYCLINS"/>
    <property type="match status" value="1"/>
</dbReference>
<dbReference type="Pfam" id="PF02984">
    <property type="entry name" value="Cyclin_C"/>
    <property type="match status" value="1"/>
</dbReference>
<dbReference type="SMART" id="SM01332">
    <property type="entry name" value="Cyclin_C"/>
    <property type="match status" value="1"/>
</dbReference>
<dbReference type="SMART" id="SM00385">
    <property type="entry name" value="CYCLIN"/>
    <property type="match status" value="2"/>
</dbReference>
<dbReference type="InterPro" id="IPR004367">
    <property type="entry name" value="Cyclin_C-dom"/>
</dbReference>
<reference evidence="8 9" key="1">
    <citation type="submission" date="2024-05" db="EMBL/GenBank/DDBJ databases">
        <title>Long read based assembly of the Candida bracarensis genome reveals expanded adhesin content.</title>
        <authorList>
            <person name="Marcet-Houben M."/>
            <person name="Ksiezopolska E."/>
            <person name="Gabaldon T."/>
        </authorList>
    </citation>
    <scope>NUCLEOTIDE SEQUENCE [LARGE SCALE GENOMIC DNA]</scope>
    <source>
        <strain evidence="8 9">CBM6</strain>
    </source>
</reference>